<dbReference type="EMBL" id="KZ613973">
    <property type="protein sequence ID" value="PMD29527.1"/>
    <property type="molecule type" value="Genomic_DNA"/>
</dbReference>
<sequence>MSKQLKPLKIWGLKGINPAKVHVVLKELGLPYESVSVPLSTVKNPEYLTININGRIPALHDPNTDITLWESGAINEYLVETYDKTHKISFPTGTKESFLIKQWLFYQASGQGPYYGQASWFKIFHHEKLPSAFERYVKEADRVTGVLEAHLAQQKKKFGGIGDGPWLVGNKFTVADAVFVPWQVAFGIVITKEEGYELDSFPLVKDWIGRMSARDGWQALLANLKSE</sequence>
<evidence type="ECO:0000259" key="4">
    <source>
        <dbReference type="PROSITE" id="PS50405"/>
    </source>
</evidence>
<evidence type="ECO:0000256" key="1">
    <source>
        <dbReference type="ARBA" id="ARBA00007409"/>
    </source>
</evidence>
<dbReference type="Gene3D" id="1.20.1050.130">
    <property type="match status" value="1"/>
</dbReference>
<dbReference type="OrthoDB" id="422574at2759"/>
<dbReference type="CDD" id="cd03048">
    <property type="entry name" value="GST_N_Ure2p_like"/>
    <property type="match status" value="1"/>
</dbReference>
<dbReference type="Proteomes" id="UP000235786">
    <property type="component" value="Unassembled WGS sequence"/>
</dbReference>
<dbReference type="AlphaFoldDB" id="A0A2J6QTC6"/>
<dbReference type="InterPro" id="IPR040079">
    <property type="entry name" value="Glutathione_S-Trfase"/>
</dbReference>
<organism evidence="5 6">
    <name type="scientific">Hyaloscypha variabilis (strain UAMH 11265 / GT02V1 / F)</name>
    <name type="common">Meliniomyces variabilis</name>
    <dbReference type="NCBI Taxonomy" id="1149755"/>
    <lineage>
        <taxon>Eukaryota</taxon>
        <taxon>Fungi</taxon>
        <taxon>Dikarya</taxon>
        <taxon>Ascomycota</taxon>
        <taxon>Pezizomycotina</taxon>
        <taxon>Leotiomycetes</taxon>
        <taxon>Helotiales</taxon>
        <taxon>Hyaloscyphaceae</taxon>
        <taxon>Hyaloscypha</taxon>
        <taxon>Hyaloscypha variabilis</taxon>
    </lineage>
</organism>
<dbReference type="InterPro" id="IPR036282">
    <property type="entry name" value="Glutathione-S-Trfase_C_sf"/>
</dbReference>
<dbReference type="GO" id="GO:0016740">
    <property type="term" value="F:transferase activity"/>
    <property type="evidence" value="ECO:0007669"/>
    <property type="project" value="UniProtKB-KW"/>
</dbReference>
<dbReference type="PROSITE" id="PS50404">
    <property type="entry name" value="GST_NTER"/>
    <property type="match status" value="1"/>
</dbReference>
<gene>
    <name evidence="5" type="ORF">L207DRAFT_445171</name>
</gene>
<keyword evidence="5" id="KW-0808">Transferase</keyword>
<dbReference type="InterPro" id="IPR004046">
    <property type="entry name" value="GST_C"/>
</dbReference>
<dbReference type="InterPro" id="IPR004045">
    <property type="entry name" value="Glutathione_S-Trfase_N"/>
</dbReference>
<dbReference type="InterPro" id="IPR036249">
    <property type="entry name" value="Thioredoxin-like_sf"/>
</dbReference>
<dbReference type="SFLD" id="SFLDS00019">
    <property type="entry name" value="Glutathione_Transferase_(cytos"/>
    <property type="match status" value="1"/>
</dbReference>
<evidence type="ECO:0000313" key="6">
    <source>
        <dbReference type="Proteomes" id="UP000235786"/>
    </source>
</evidence>
<evidence type="ECO:0000313" key="5">
    <source>
        <dbReference type="EMBL" id="PMD29527.1"/>
    </source>
</evidence>
<reference evidence="5 6" key="1">
    <citation type="submission" date="2016-04" db="EMBL/GenBank/DDBJ databases">
        <title>A degradative enzymes factory behind the ericoid mycorrhizal symbiosis.</title>
        <authorList>
            <consortium name="DOE Joint Genome Institute"/>
            <person name="Martino E."/>
            <person name="Morin E."/>
            <person name="Grelet G."/>
            <person name="Kuo A."/>
            <person name="Kohler A."/>
            <person name="Daghino S."/>
            <person name="Barry K."/>
            <person name="Choi C."/>
            <person name="Cichocki N."/>
            <person name="Clum A."/>
            <person name="Copeland A."/>
            <person name="Hainaut M."/>
            <person name="Haridas S."/>
            <person name="Labutti K."/>
            <person name="Lindquist E."/>
            <person name="Lipzen A."/>
            <person name="Khouja H.-R."/>
            <person name="Murat C."/>
            <person name="Ohm R."/>
            <person name="Olson A."/>
            <person name="Spatafora J."/>
            <person name="Veneault-Fourrey C."/>
            <person name="Henrissat B."/>
            <person name="Grigoriev I."/>
            <person name="Martin F."/>
            <person name="Perotto S."/>
        </authorList>
    </citation>
    <scope>NUCLEOTIDE SEQUENCE [LARGE SCALE GENOMIC DNA]</scope>
    <source>
        <strain evidence="5 6">F</strain>
    </source>
</reference>
<dbReference type="Pfam" id="PF00043">
    <property type="entry name" value="GST_C"/>
    <property type="match status" value="1"/>
</dbReference>
<dbReference type="PANTHER" id="PTHR44051:SF23">
    <property type="entry name" value="GLUTATHIONE S-TRANSFERASE-LIKE PROTEIN TPCF"/>
    <property type="match status" value="1"/>
</dbReference>
<proteinExistence type="inferred from homology"/>
<feature type="domain" description="GST N-terminal" evidence="3">
    <location>
        <begin position="5"/>
        <end position="86"/>
    </location>
</feature>
<accession>A0A2J6QTC6</accession>
<dbReference type="SUPFAM" id="SSF47616">
    <property type="entry name" value="GST C-terminal domain-like"/>
    <property type="match status" value="1"/>
</dbReference>
<dbReference type="Pfam" id="PF02798">
    <property type="entry name" value="GST_N"/>
    <property type="match status" value="1"/>
</dbReference>
<dbReference type="STRING" id="1149755.A0A2J6QTC6"/>
<name>A0A2J6QTC6_HYAVF</name>
<protein>
    <submittedName>
        <fullName evidence="5">Putative glutathione S-transferase 1</fullName>
    </submittedName>
</protein>
<evidence type="ECO:0000259" key="3">
    <source>
        <dbReference type="PROSITE" id="PS50404"/>
    </source>
</evidence>
<feature type="domain" description="GST C-terminal" evidence="4">
    <location>
        <begin position="93"/>
        <end position="227"/>
    </location>
</feature>
<dbReference type="SUPFAM" id="SSF52833">
    <property type="entry name" value="Thioredoxin-like"/>
    <property type="match status" value="1"/>
</dbReference>
<dbReference type="PANTHER" id="PTHR44051">
    <property type="entry name" value="GLUTATHIONE S-TRANSFERASE-RELATED"/>
    <property type="match status" value="1"/>
</dbReference>
<dbReference type="PROSITE" id="PS50405">
    <property type="entry name" value="GST_CTER"/>
    <property type="match status" value="1"/>
</dbReference>
<comment type="similarity">
    <text evidence="1 2">Belongs to the GST superfamily.</text>
</comment>
<keyword evidence="6" id="KW-1185">Reference proteome</keyword>
<evidence type="ECO:0000256" key="2">
    <source>
        <dbReference type="RuleBase" id="RU003494"/>
    </source>
</evidence>
<dbReference type="InterPro" id="IPR010987">
    <property type="entry name" value="Glutathione-S-Trfase_C-like"/>
</dbReference>
<dbReference type="SFLD" id="SFLDG00358">
    <property type="entry name" value="Main_(cytGST)"/>
    <property type="match status" value="1"/>
</dbReference>